<dbReference type="InterPro" id="IPR036047">
    <property type="entry name" value="F-box-like_dom_sf"/>
</dbReference>
<organism evidence="2 3">
    <name type="scientific">Prunus armeniaca</name>
    <name type="common">Apricot</name>
    <name type="synonym">Armeniaca vulgaris</name>
    <dbReference type="NCBI Taxonomy" id="36596"/>
    <lineage>
        <taxon>Eukaryota</taxon>
        <taxon>Viridiplantae</taxon>
        <taxon>Streptophyta</taxon>
        <taxon>Embryophyta</taxon>
        <taxon>Tracheophyta</taxon>
        <taxon>Spermatophyta</taxon>
        <taxon>Magnoliopsida</taxon>
        <taxon>eudicotyledons</taxon>
        <taxon>Gunneridae</taxon>
        <taxon>Pentapetalae</taxon>
        <taxon>rosids</taxon>
        <taxon>fabids</taxon>
        <taxon>Rosales</taxon>
        <taxon>Rosaceae</taxon>
        <taxon>Amygdaloideae</taxon>
        <taxon>Amygdaleae</taxon>
        <taxon>Prunus</taxon>
    </lineage>
</organism>
<dbReference type="Pfam" id="PF07734">
    <property type="entry name" value="FBA_1"/>
    <property type="match status" value="1"/>
</dbReference>
<dbReference type="NCBIfam" id="TIGR01640">
    <property type="entry name" value="F_box_assoc_1"/>
    <property type="match status" value="1"/>
</dbReference>
<dbReference type="AlphaFoldDB" id="A0A6J5VF49"/>
<dbReference type="Gene3D" id="1.20.1280.50">
    <property type="match status" value="1"/>
</dbReference>
<accession>A0A6J5VF49</accession>
<proteinExistence type="predicted"/>
<dbReference type="SUPFAM" id="SSF81383">
    <property type="entry name" value="F-box domain"/>
    <property type="match status" value="1"/>
</dbReference>
<feature type="domain" description="F-box" evidence="1">
    <location>
        <begin position="36"/>
        <end position="76"/>
    </location>
</feature>
<evidence type="ECO:0000313" key="2">
    <source>
        <dbReference type="EMBL" id="CAB4284518.1"/>
    </source>
</evidence>
<dbReference type="PANTHER" id="PTHR31672">
    <property type="entry name" value="BNACNNG10540D PROTEIN"/>
    <property type="match status" value="1"/>
</dbReference>
<evidence type="ECO:0000313" key="3">
    <source>
        <dbReference type="Proteomes" id="UP000507222"/>
    </source>
</evidence>
<name>A0A6J5VF49_PRUAR</name>
<protein>
    <recommendedName>
        <fullName evidence="1">F-box domain-containing protein</fullName>
    </recommendedName>
</protein>
<dbReference type="InterPro" id="IPR006527">
    <property type="entry name" value="F-box-assoc_dom_typ1"/>
</dbReference>
<dbReference type="EMBL" id="CAEKDK010000006">
    <property type="protein sequence ID" value="CAB4284518.1"/>
    <property type="molecule type" value="Genomic_DNA"/>
</dbReference>
<dbReference type="InterPro" id="IPR001810">
    <property type="entry name" value="F-box_dom"/>
</dbReference>
<dbReference type="PANTHER" id="PTHR31672:SF13">
    <property type="entry name" value="F-BOX PROTEIN CPR30-LIKE"/>
    <property type="match status" value="1"/>
</dbReference>
<dbReference type="CDD" id="cd22157">
    <property type="entry name" value="F-box_AtFBW1-like"/>
    <property type="match status" value="1"/>
</dbReference>
<dbReference type="InterPro" id="IPR050796">
    <property type="entry name" value="SCF_F-box_component"/>
</dbReference>
<dbReference type="Proteomes" id="UP000507222">
    <property type="component" value="Unassembled WGS sequence"/>
</dbReference>
<dbReference type="SMART" id="SM00256">
    <property type="entry name" value="FBOX"/>
    <property type="match status" value="1"/>
</dbReference>
<dbReference type="Pfam" id="PF00646">
    <property type="entry name" value="F-box"/>
    <property type="match status" value="1"/>
</dbReference>
<reference evidence="2 3" key="1">
    <citation type="submission" date="2020-05" db="EMBL/GenBank/DDBJ databases">
        <authorList>
            <person name="Campoy J."/>
            <person name="Schneeberger K."/>
            <person name="Spophaly S."/>
        </authorList>
    </citation>
    <scope>NUCLEOTIDE SEQUENCE [LARGE SCALE GENOMIC DNA]</scope>
    <source>
        <strain evidence="2">PruArmRojPasFocal</strain>
    </source>
</reference>
<sequence>MDDESSGVVKLLVRGRKRYRIKLYTSEPKKKIRKVIQEDVLLEILSKLPAKSVLRFRCVSKEWYGLTKSSYFIARHVLLHRSRSAQNSGLLLVSREKISANERSIKLSLLREEETTLPVPFSFRPPKNPQIFSRWKYFAFVGSNNGLVCCVLFIQNEIKNEKYNTSTAEVEVKDAAPAPPGRTELVVVWNPATEQFRYLPPINPFEEEEKEEGKGIQGRRRVRKRWDSCKCNYPLLGFDFLPEISEYKVVRVFPAAYGSKDDDEEDDDSGKVVIFQAQVFLQSTNSWKDVGDKLEFPSFKVCLTSVSVTVNGMMYWLVEQTSAEYYLVSFNLHEEAFYLIPLPIEWRRLGREFDLEAWNNSSVAILRCTHNSENGDLERVLWVLTHDQESKKPVWVQQFRITSEVFAAGVRIVGVWKDQFILSKRLEYEDDPIEPAENLFGYDHGSDTKKLLNHGQTDFFYGGVHYVESLVPV</sequence>
<dbReference type="InterPro" id="IPR017451">
    <property type="entry name" value="F-box-assoc_interact_dom"/>
</dbReference>
<gene>
    <name evidence="2" type="ORF">CURHAP_LOCUS40067</name>
</gene>
<evidence type="ECO:0000259" key="1">
    <source>
        <dbReference type="SMART" id="SM00256"/>
    </source>
</evidence>